<protein>
    <recommendedName>
        <fullName evidence="2">Glutamine amidotransferase type-2 domain-containing protein</fullName>
    </recommendedName>
</protein>
<dbReference type="EMBL" id="NHZQ01000331">
    <property type="protein sequence ID" value="PSK42990.1"/>
    <property type="molecule type" value="Genomic_DNA"/>
</dbReference>
<dbReference type="GO" id="GO:0005737">
    <property type="term" value="C:cytoplasm"/>
    <property type="evidence" value="ECO:0007669"/>
    <property type="project" value="TreeGrafter"/>
</dbReference>
<sequence>MCRFLVFTSPTPHLLSNLILSPRHSILTQSYDSRLRLDTRRPHNGDGFGVGYYTPPSLLPLLGPQPCIFTSTIPAWNCANLSRLASKTVSPLVFAHVRASTEGALAESNCHPFVRGTVMWMHNGGVGGWSSGVKRLLVGDVRDRWFNMVKGSTDSEWCFALFLDTLEGLGVDVDEEGLVRGEKGVGHTMLRRALTGTIERINGYIRTVRGRGEKVEASLLNFAVTDGRSVVCSRYVGSKTDEAASLFFSSGTSWVKGQDGDNGTGDYRMERRDRGADIVLVASEPLTFERDNWVTVPTNSTITIHNQTVLIHPIIDEFYVASPSFKRSPAFAETKGQVTTEMAQAQMKSFEVDNTADVLSSAIGKLQTAVA</sequence>
<dbReference type="AlphaFoldDB" id="A0A2P7Z447"/>
<dbReference type="Pfam" id="PF13230">
    <property type="entry name" value="GATase_4"/>
    <property type="match status" value="1"/>
</dbReference>
<dbReference type="InterPro" id="IPR026869">
    <property type="entry name" value="EgtC-like"/>
</dbReference>
<dbReference type="Gene3D" id="3.60.20.10">
    <property type="entry name" value="Glutamine Phosphoribosylpyrophosphate, subunit 1, domain 1"/>
    <property type="match status" value="1"/>
</dbReference>
<comment type="caution">
    <text evidence="3">The sequence shown here is derived from an EMBL/GenBank/DDBJ whole genome shotgun (WGS) entry which is preliminary data.</text>
</comment>
<dbReference type="InterPro" id="IPR017932">
    <property type="entry name" value="GATase_2_dom"/>
</dbReference>
<evidence type="ECO:0000313" key="3">
    <source>
        <dbReference type="EMBL" id="PSK42990.1"/>
    </source>
</evidence>
<evidence type="ECO:0000259" key="2">
    <source>
        <dbReference type="PROSITE" id="PS51278"/>
    </source>
</evidence>
<dbReference type="STRING" id="40998.A0A2P7Z447"/>
<name>A0A2P7Z447_9PEZI</name>
<dbReference type="SUPFAM" id="SSF56235">
    <property type="entry name" value="N-terminal nucleophile aminohydrolases (Ntn hydrolases)"/>
    <property type="match status" value="1"/>
</dbReference>
<accession>A0A2P7Z447</accession>
<dbReference type="PANTHER" id="PTHR43187">
    <property type="entry name" value="GLUTAMINE AMIDOTRANSFERASE DUG3-RELATED"/>
    <property type="match status" value="1"/>
</dbReference>
<keyword evidence="4" id="KW-1185">Reference proteome</keyword>
<organism evidence="3 4">
    <name type="scientific">Elsinoe australis</name>
    <dbReference type="NCBI Taxonomy" id="40998"/>
    <lineage>
        <taxon>Eukaryota</taxon>
        <taxon>Fungi</taxon>
        <taxon>Dikarya</taxon>
        <taxon>Ascomycota</taxon>
        <taxon>Pezizomycotina</taxon>
        <taxon>Dothideomycetes</taxon>
        <taxon>Dothideomycetidae</taxon>
        <taxon>Myriangiales</taxon>
        <taxon>Elsinoaceae</taxon>
        <taxon>Elsinoe</taxon>
    </lineage>
</organism>
<proteinExistence type="predicted"/>
<dbReference type="FunFam" id="3.60.20.10:FF:000045">
    <property type="entry name" value="Glutamine amidotransferase DUG3"/>
    <property type="match status" value="1"/>
</dbReference>
<evidence type="ECO:0000313" key="4">
    <source>
        <dbReference type="Proteomes" id="UP000243723"/>
    </source>
</evidence>
<dbReference type="InterPro" id="IPR052373">
    <property type="entry name" value="Gamma-glu_amide_hydrolase"/>
</dbReference>
<dbReference type="GO" id="GO:0006751">
    <property type="term" value="P:glutathione catabolic process"/>
    <property type="evidence" value="ECO:0007669"/>
    <property type="project" value="TreeGrafter"/>
</dbReference>
<gene>
    <name evidence="3" type="ORF">B9Z65_6944</name>
</gene>
<feature type="domain" description="Glutamine amidotransferase type-2" evidence="2">
    <location>
        <begin position="2"/>
        <end position="371"/>
    </location>
</feature>
<dbReference type="PROSITE" id="PS51278">
    <property type="entry name" value="GATASE_TYPE_2"/>
    <property type="match status" value="1"/>
</dbReference>
<dbReference type="Proteomes" id="UP000243723">
    <property type="component" value="Unassembled WGS sequence"/>
</dbReference>
<keyword evidence="1" id="KW-0315">Glutamine amidotransferase</keyword>
<evidence type="ECO:0000256" key="1">
    <source>
        <dbReference type="ARBA" id="ARBA00022962"/>
    </source>
</evidence>
<dbReference type="GO" id="GO:0061672">
    <property type="term" value="C:glutathione hydrolase complex"/>
    <property type="evidence" value="ECO:0007669"/>
    <property type="project" value="TreeGrafter"/>
</dbReference>
<dbReference type="GO" id="GO:0008242">
    <property type="term" value="F:omega peptidase activity"/>
    <property type="evidence" value="ECO:0007669"/>
    <property type="project" value="TreeGrafter"/>
</dbReference>
<dbReference type="PANTHER" id="PTHR43187:SF1">
    <property type="entry name" value="GLUTAMINE AMIDOTRANSFERASE DUG3-RELATED"/>
    <property type="match status" value="1"/>
</dbReference>
<reference evidence="3 4" key="1">
    <citation type="submission" date="2017-05" db="EMBL/GenBank/DDBJ databases">
        <title>Draft genome sequence of Elsinoe australis.</title>
        <authorList>
            <person name="Cheng Q."/>
        </authorList>
    </citation>
    <scope>NUCLEOTIDE SEQUENCE [LARGE SCALE GENOMIC DNA]</scope>
    <source>
        <strain evidence="3 4">NL1</strain>
    </source>
</reference>
<dbReference type="InterPro" id="IPR029055">
    <property type="entry name" value="Ntn_hydrolases_N"/>
</dbReference>
<dbReference type="CDD" id="cd01908">
    <property type="entry name" value="YafJ"/>
    <property type="match status" value="1"/>
</dbReference>
<dbReference type="OrthoDB" id="14446at2759"/>